<keyword evidence="1" id="KW-1133">Transmembrane helix</keyword>
<feature type="transmembrane region" description="Helical" evidence="1">
    <location>
        <begin position="26"/>
        <end position="47"/>
    </location>
</feature>
<keyword evidence="1" id="KW-0812">Transmembrane</keyword>
<dbReference type="Proteomes" id="UP000466794">
    <property type="component" value="Unassembled WGS sequence"/>
</dbReference>
<dbReference type="RefSeq" id="WP_157390986.1">
    <property type="nucleotide sequence ID" value="NZ_WRPP01000006.1"/>
</dbReference>
<comment type="caution">
    <text evidence="2">The sequence shown here is derived from an EMBL/GenBank/DDBJ whole genome shotgun (WGS) entry which is preliminary data.</text>
</comment>
<evidence type="ECO:0000313" key="2">
    <source>
        <dbReference type="EMBL" id="MVU81402.1"/>
    </source>
</evidence>
<organism evidence="2 3">
    <name type="scientific">Nocardia terrae</name>
    <dbReference type="NCBI Taxonomy" id="2675851"/>
    <lineage>
        <taxon>Bacteria</taxon>
        <taxon>Bacillati</taxon>
        <taxon>Actinomycetota</taxon>
        <taxon>Actinomycetes</taxon>
        <taxon>Mycobacteriales</taxon>
        <taxon>Nocardiaceae</taxon>
        <taxon>Nocardia</taxon>
    </lineage>
</organism>
<accession>A0A7K1V4I9</accession>
<proteinExistence type="predicted"/>
<gene>
    <name evidence="2" type="ORF">GPX89_29680</name>
</gene>
<keyword evidence="1" id="KW-0472">Membrane</keyword>
<evidence type="ECO:0000313" key="3">
    <source>
        <dbReference type="Proteomes" id="UP000466794"/>
    </source>
</evidence>
<reference evidence="2 3" key="1">
    <citation type="submission" date="2019-12" db="EMBL/GenBank/DDBJ databases">
        <title>Nocardia sp. nov. ET3-3 isolated from soil.</title>
        <authorList>
            <person name="Kanchanasin P."/>
            <person name="Tanasupawat S."/>
            <person name="Yuki M."/>
            <person name="Kudo T."/>
        </authorList>
    </citation>
    <scope>NUCLEOTIDE SEQUENCE [LARGE SCALE GENOMIC DNA]</scope>
    <source>
        <strain evidence="2 3">ET3-3</strain>
    </source>
</reference>
<protein>
    <submittedName>
        <fullName evidence="2">Uncharacterized protein</fullName>
    </submittedName>
</protein>
<dbReference type="EMBL" id="WRPP01000006">
    <property type="protein sequence ID" value="MVU81402.1"/>
    <property type="molecule type" value="Genomic_DNA"/>
</dbReference>
<keyword evidence="3" id="KW-1185">Reference proteome</keyword>
<evidence type="ECO:0000256" key="1">
    <source>
        <dbReference type="SAM" id="Phobius"/>
    </source>
</evidence>
<name>A0A7K1V4I9_9NOCA</name>
<dbReference type="AlphaFoldDB" id="A0A7K1V4I9"/>
<sequence>MTHKRAGLAWQQYVYPGSRAWHWLRVASRVGAGCFLITLIWLTYTVLA</sequence>